<keyword evidence="1" id="KW-0677">Repeat</keyword>
<dbReference type="Gene3D" id="3.30.70.330">
    <property type="match status" value="2"/>
</dbReference>
<feature type="domain" description="RRM" evidence="4">
    <location>
        <begin position="190"/>
        <end position="267"/>
    </location>
</feature>
<reference evidence="5 6" key="1">
    <citation type="submission" date="2016-10" db="EMBL/GenBank/DDBJ databases">
        <authorList>
            <person name="Cai Z."/>
        </authorList>
    </citation>
    <scope>NUCLEOTIDE SEQUENCE [LARGE SCALE GENOMIC DNA]</scope>
</reference>
<dbReference type="InterPro" id="IPR035979">
    <property type="entry name" value="RBD_domain_sf"/>
</dbReference>
<proteinExistence type="predicted"/>
<dbReference type="GO" id="GO:0003723">
    <property type="term" value="F:RNA binding"/>
    <property type="evidence" value="ECO:0007669"/>
    <property type="project" value="UniProtKB-UniRule"/>
</dbReference>
<dbReference type="EMBL" id="FNXT01000845">
    <property type="protein sequence ID" value="SZX68211.1"/>
    <property type="molecule type" value="Genomic_DNA"/>
</dbReference>
<dbReference type="SUPFAM" id="SSF54928">
    <property type="entry name" value="RNA-binding domain, RBD"/>
    <property type="match status" value="2"/>
</dbReference>
<dbReference type="STRING" id="3088.A0A383VSQ4"/>
<dbReference type="CDD" id="cd12254">
    <property type="entry name" value="RRM_hnRNPH_ESRPs_RBM12_like"/>
    <property type="match status" value="2"/>
</dbReference>
<evidence type="ECO:0000256" key="1">
    <source>
        <dbReference type="ARBA" id="ARBA00022737"/>
    </source>
</evidence>
<dbReference type="Proteomes" id="UP000256970">
    <property type="component" value="Unassembled WGS sequence"/>
</dbReference>
<evidence type="ECO:0000313" key="6">
    <source>
        <dbReference type="Proteomes" id="UP000256970"/>
    </source>
</evidence>
<keyword evidence="6" id="KW-1185">Reference proteome</keyword>
<sequence length="278" mass="29833">MNQPPPPGPPFAGPHPPQGYIGPEFPGGFPGGVAPEFGGVGLERVFPCVRLRGLPFDVSEDEIRIFLGCEPVDILLVKREGRFSGEAFVVLGSPLQIQMAVDKNKSYMGRRYVEVFRAKKLDYYKAVMAEMYVDGAGMRGGGGGGYNRGGGMQYGGGQHYGGGGGQGYSNGGRPAEAAGAGNGYEAGPSNVLRLRGLPFSAQKEDIVRWFEDVAPLAVDNVHIITDYGRPTGVALVEFGSPQDAQSAAAKDKQMMGTRYIEVFPSSRDELQRYLPRSY</sequence>
<gene>
    <name evidence="5" type="ORF">BQ4739_LOCUS8582</name>
</gene>
<dbReference type="AlphaFoldDB" id="A0A383VSQ4"/>
<dbReference type="SMART" id="SM00360">
    <property type="entry name" value="RRM"/>
    <property type="match status" value="2"/>
</dbReference>
<dbReference type="PROSITE" id="PS50102">
    <property type="entry name" value="RRM"/>
    <property type="match status" value="1"/>
</dbReference>
<name>A0A383VSQ4_TETOB</name>
<dbReference type="InterPro" id="IPR000504">
    <property type="entry name" value="RRM_dom"/>
</dbReference>
<organism evidence="5 6">
    <name type="scientific">Tetradesmus obliquus</name>
    <name type="common">Green alga</name>
    <name type="synonym">Acutodesmus obliquus</name>
    <dbReference type="NCBI Taxonomy" id="3088"/>
    <lineage>
        <taxon>Eukaryota</taxon>
        <taxon>Viridiplantae</taxon>
        <taxon>Chlorophyta</taxon>
        <taxon>core chlorophytes</taxon>
        <taxon>Chlorophyceae</taxon>
        <taxon>CS clade</taxon>
        <taxon>Sphaeropleales</taxon>
        <taxon>Scenedesmaceae</taxon>
        <taxon>Tetradesmus</taxon>
    </lineage>
</organism>
<protein>
    <recommendedName>
        <fullName evidence="4">RRM domain-containing protein</fullName>
    </recommendedName>
</protein>
<dbReference type="Pfam" id="PF00076">
    <property type="entry name" value="RRM_1"/>
    <property type="match status" value="1"/>
</dbReference>
<keyword evidence="2 3" id="KW-0694">RNA-binding</keyword>
<accession>A0A383VSQ4</accession>
<evidence type="ECO:0000313" key="5">
    <source>
        <dbReference type="EMBL" id="SZX68211.1"/>
    </source>
</evidence>
<dbReference type="PANTHER" id="PTHR13976">
    <property type="entry name" value="HETEROGENEOUS NUCLEAR RIBONUCLEOPROTEIN-RELATED"/>
    <property type="match status" value="1"/>
</dbReference>
<dbReference type="InterPro" id="IPR050666">
    <property type="entry name" value="ESRP"/>
</dbReference>
<evidence type="ECO:0000256" key="3">
    <source>
        <dbReference type="PROSITE-ProRule" id="PRU00176"/>
    </source>
</evidence>
<evidence type="ECO:0000259" key="4">
    <source>
        <dbReference type="PROSITE" id="PS50102"/>
    </source>
</evidence>
<dbReference type="InterPro" id="IPR012677">
    <property type="entry name" value="Nucleotide-bd_a/b_plait_sf"/>
</dbReference>
<evidence type="ECO:0000256" key="2">
    <source>
        <dbReference type="ARBA" id="ARBA00022884"/>
    </source>
</evidence>